<evidence type="ECO:0000256" key="6">
    <source>
        <dbReference type="ARBA" id="ARBA00022692"/>
    </source>
</evidence>
<gene>
    <name evidence="14" type="primary">atpE</name>
    <name evidence="16" type="ORF">A2591_02140</name>
</gene>
<evidence type="ECO:0000256" key="9">
    <source>
        <dbReference type="ARBA" id="ARBA00023065"/>
    </source>
</evidence>
<keyword evidence="4 14" id="KW-1003">Cell membrane</keyword>
<keyword evidence="5 14" id="KW-0138">CF(0)</keyword>
<evidence type="ECO:0000256" key="3">
    <source>
        <dbReference type="ARBA" id="ARBA00022448"/>
    </source>
</evidence>
<evidence type="ECO:0000256" key="10">
    <source>
        <dbReference type="ARBA" id="ARBA00023121"/>
    </source>
</evidence>
<keyword evidence="7 14" id="KW-0375">Hydrogen ion transport</keyword>
<keyword evidence="12 14" id="KW-0066">ATP synthesis</keyword>
<dbReference type="InterPro" id="IPR020537">
    <property type="entry name" value="ATP_synth_F0_csu_DDCD_BS"/>
</dbReference>
<accession>A0A1G2SMV7</accession>
<dbReference type="Pfam" id="PF00137">
    <property type="entry name" value="ATP-synt_C"/>
    <property type="match status" value="1"/>
</dbReference>
<dbReference type="FunFam" id="1.20.20.10:FF:000004">
    <property type="entry name" value="ATP synthase subunit c"/>
    <property type="match status" value="1"/>
</dbReference>
<evidence type="ECO:0000256" key="13">
    <source>
        <dbReference type="ARBA" id="ARBA00025198"/>
    </source>
</evidence>
<dbReference type="HAMAP" id="MF_01396">
    <property type="entry name" value="ATP_synth_c_bact"/>
    <property type="match status" value="1"/>
</dbReference>
<dbReference type="AlphaFoldDB" id="A0A1G2SMV7"/>
<name>A0A1G2SMV7_9BACT</name>
<dbReference type="InterPro" id="IPR005953">
    <property type="entry name" value="ATP_synth_csu_bac/chlpt"/>
</dbReference>
<dbReference type="NCBIfam" id="TIGR01260">
    <property type="entry name" value="ATP_synt_c"/>
    <property type="match status" value="1"/>
</dbReference>
<dbReference type="InterPro" id="IPR002379">
    <property type="entry name" value="ATPase_proteolipid_c-like_dom"/>
</dbReference>
<comment type="subcellular location">
    <subcellularLocation>
        <location evidence="14">Cell membrane</location>
        <topology evidence="14">Multi-pass membrane protein</topology>
    </subcellularLocation>
    <subcellularLocation>
        <location evidence="1">Membrane</location>
        <topology evidence="1">Multi-pass membrane protein</topology>
    </subcellularLocation>
</comment>
<dbReference type="Gene3D" id="1.20.20.10">
    <property type="entry name" value="F1F0 ATP synthase subunit C"/>
    <property type="match status" value="1"/>
</dbReference>
<dbReference type="GO" id="GO:0046933">
    <property type="term" value="F:proton-transporting ATP synthase activity, rotational mechanism"/>
    <property type="evidence" value="ECO:0007669"/>
    <property type="project" value="UniProtKB-UniRule"/>
</dbReference>
<feature type="transmembrane region" description="Helical" evidence="14">
    <location>
        <begin position="50"/>
        <end position="72"/>
    </location>
</feature>
<dbReference type="PRINTS" id="PR00124">
    <property type="entry name" value="ATPASEC"/>
</dbReference>
<feature type="domain" description="V-ATPase proteolipid subunit C-like" evidence="15">
    <location>
        <begin position="9"/>
        <end position="71"/>
    </location>
</feature>
<dbReference type="InterPro" id="IPR035921">
    <property type="entry name" value="F/V-ATP_Csub_sf"/>
</dbReference>
<keyword evidence="8 14" id="KW-1133">Transmembrane helix</keyword>
<evidence type="ECO:0000256" key="2">
    <source>
        <dbReference type="ARBA" id="ARBA00006704"/>
    </source>
</evidence>
<evidence type="ECO:0000313" key="16">
    <source>
        <dbReference type="EMBL" id="OHA85731.1"/>
    </source>
</evidence>
<dbReference type="CDD" id="cd18121">
    <property type="entry name" value="ATP-synt_Fo_c"/>
    <property type="match status" value="1"/>
</dbReference>
<keyword evidence="10 14" id="KW-0446">Lipid-binding</keyword>
<proteinExistence type="inferred from homology"/>
<sequence length="75" mass="7617">MDIESAKIIGMALAVGFGVIGPGIGIGMIVGKALEAIGRNPEAAGKIQPLMFLGVAFAEALAIFAIVIAFIVKYA</sequence>
<organism evidence="16 17">
    <name type="scientific">Candidatus Yonathbacteria bacterium RIFOXYD1_FULL_52_36</name>
    <dbReference type="NCBI Taxonomy" id="1802730"/>
    <lineage>
        <taxon>Bacteria</taxon>
        <taxon>Candidatus Yonathiibacteriota</taxon>
    </lineage>
</organism>
<dbReference type="GO" id="GO:0045259">
    <property type="term" value="C:proton-transporting ATP synthase complex"/>
    <property type="evidence" value="ECO:0007669"/>
    <property type="project" value="UniProtKB-KW"/>
</dbReference>
<dbReference type="STRING" id="1802730.A2591_02140"/>
<evidence type="ECO:0000313" key="17">
    <source>
        <dbReference type="Proteomes" id="UP000178168"/>
    </source>
</evidence>
<feature type="transmembrane region" description="Helical" evidence="14">
    <location>
        <begin position="12"/>
        <end position="30"/>
    </location>
</feature>
<evidence type="ECO:0000256" key="7">
    <source>
        <dbReference type="ARBA" id="ARBA00022781"/>
    </source>
</evidence>
<dbReference type="PANTHER" id="PTHR10031">
    <property type="entry name" value="ATP SYNTHASE LIPID-BINDING PROTEIN, MITOCHONDRIAL"/>
    <property type="match status" value="1"/>
</dbReference>
<dbReference type="GO" id="GO:0005886">
    <property type="term" value="C:plasma membrane"/>
    <property type="evidence" value="ECO:0007669"/>
    <property type="project" value="UniProtKB-SubCell"/>
</dbReference>
<reference evidence="16 17" key="1">
    <citation type="journal article" date="2016" name="Nat. Commun.">
        <title>Thousands of microbial genomes shed light on interconnected biogeochemical processes in an aquifer system.</title>
        <authorList>
            <person name="Anantharaman K."/>
            <person name="Brown C.T."/>
            <person name="Hug L.A."/>
            <person name="Sharon I."/>
            <person name="Castelle C.J."/>
            <person name="Probst A.J."/>
            <person name="Thomas B.C."/>
            <person name="Singh A."/>
            <person name="Wilkins M.J."/>
            <person name="Karaoz U."/>
            <person name="Brodie E.L."/>
            <person name="Williams K.H."/>
            <person name="Hubbard S.S."/>
            <person name="Banfield J.F."/>
        </authorList>
    </citation>
    <scope>NUCLEOTIDE SEQUENCE [LARGE SCALE GENOMIC DNA]</scope>
</reference>
<comment type="function">
    <text evidence="14">Key component of the F(0) channel; it plays a direct role in translocation across the membrane. A homomeric c-ring of between 10-14 subunits forms the central stalk rotor element with the F(1) delta and epsilon subunits.</text>
</comment>
<evidence type="ECO:0000256" key="14">
    <source>
        <dbReference type="HAMAP-Rule" id="MF_01396"/>
    </source>
</evidence>
<keyword evidence="11 14" id="KW-0472">Membrane</keyword>
<evidence type="ECO:0000256" key="11">
    <source>
        <dbReference type="ARBA" id="ARBA00023136"/>
    </source>
</evidence>
<dbReference type="InterPro" id="IPR038662">
    <property type="entry name" value="ATP_synth_F0_csu_sf"/>
</dbReference>
<comment type="caution">
    <text evidence="16">The sequence shown here is derived from an EMBL/GenBank/DDBJ whole genome shotgun (WGS) entry which is preliminary data.</text>
</comment>
<comment type="similarity">
    <text evidence="2 14">Belongs to the ATPase C chain family.</text>
</comment>
<comment type="function">
    <text evidence="13 14">F(1)F(0) ATP synthase produces ATP from ADP in the presence of a proton or sodium gradient. F-type ATPases consist of two structural domains, F(1) containing the extramembraneous catalytic core and F(0) containing the membrane proton channel, linked together by a central stalk and a peripheral stalk. During catalysis, ATP synthesis in the catalytic domain of F(1) is coupled via a rotary mechanism of the central stalk subunits to proton translocation.</text>
</comment>
<dbReference type="SUPFAM" id="SSF81333">
    <property type="entry name" value="F1F0 ATP synthase subunit C"/>
    <property type="match status" value="1"/>
</dbReference>
<dbReference type="PROSITE" id="PS00605">
    <property type="entry name" value="ATPASE_C"/>
    <property type="match status" value="1"/>
</dbReference>
<feature type="site" description="Reversibly protonated during proton transport" evidence="14">
    <location>
        <position position="59"/>
    </location>
</feature>
<dbReference type="InterPro" id="IPR000454">
    <property type="entry name" value="ATP_synth_F0_csu"/>
</dbReference>
<dbReference type="GO" id="GO:0033177">
    <property type="term" value="C:proton-transporting two-sector ATPase complex, proton-transporting domain"/>
    <property type="evidence" value="ECO:0007669"/>
    <property type="project" value="InterPro"/>
</dbReference>
<keyword evidence="9 14" id="KW-0406">Ion transport</keyword>
<dbReference type="PANTHER" id="PTHR10031:SF0">
    <property type="entry name" value="ATPASE PROTEIN 9"/>
    <property type="match status" value="1"/>
</dbReference>
<evidence type="ECO:0000256" key="8">
    <source>
        <dbReference type="ARBA" id="ARBA00022989"/>
    </source>
</evidence>
<dbReference type="Proteomes" id="UP000178168">
    <property type="component" value="Unassembled WGS sequence"/>
</dbReference>
<evidence type="ECO:0000256" key="12">
    <source>
        <dbReference type="ARBA" id="ARBA00023310"/>
    </source>
</evidence>
<evidence type="ECO:0000256" key="4">
    <source>
        <dbReference type="ARBA" id="ARBA00022475"/>
    </source>
</evidence>
<dbReference type="GO" id="GO:0008289">
    <property type="term" value="F:lipid binding"/>
    <property type="evidence" value="ECO:0007669"/>
    <property type="project" value="UniProtKB-KW"/>
</dbReference>
<keyword evidence="6 14" id="KW-0812">Transmembrane</keyword>
<evidence type="ECO:0000256" key="5">
    <source>
        <dbReference type="ARBA" id="ARBA00022547"/>
    </source>
</evidence>
<evidence type="ECO:0000256" key="1">
    <source>
        <dbReference type="ARBA" id="ARBA00004141"/>
    </source>
</evidence>
<keyword evidence="3 14" id="KW-0813">Transport</keyword>
<evidence type="ECO:0000259" key="15">
    <source>
        <dbReference type="Pfam" id="PF00137"/>
    </source>
</evidence>
<dbReference type="EMBL" id="MHUZ01000019">
    <property type="protein sequence ID" value="OHA85731.1"/>
    <property type="molecule type" value="Genomic_DNA"/>
</dbReference>
<protein>
    <recommendedName>
        <fullName evidence="14">ATP synthase subunit c</fullName>
    </recommendedName>
    <alternativeName>
        <fullName evidence="14">ATP synthase F(0) sector subunit c</fullName>
    </alternativeName>
    <alternativeName>
        <fullName evidence="14">F-type ATPase subunit c</fullName>
        <shortName evidence="14">F-ATPase subunit c</shortName>
    </alternativeName>
    <alternativeName>
        <fullName evidence="14">Lipid-binding protein</fullName>
    </alternativeName>
</protein>